<dbReference type="GO" id="GO:0006310">
    <property type="term" value="P:DNA recombination"/>
    <property type="evidence" value="ECO:0007669"/>
    <property type="project" value="UniProtKB-KW"/>
</dbReference>
<dbReference type="KEGG" id="rpm:RSPPHO_00419"/>
<evidence type="ECO:0000256" key="2">
    <source>
        <dbReference type="ARBA" id="ARBA00023172"/>
    </source>
</evidence>
<keyword evidence="1" id="KW-0229">DNA integration</keyword>
<keyword evidence="5" id="KW-1185">Reference proteome</keyword>
<evidence type="ECO:0000259" key="3">
    <source>
        <dbReference type="PROSITE" id="PS51898"/>
    </source>
</evidence>
<dbReference type="Pfam" id="PF00589">
    <property type="entry name" value="Phage_integrase"/>
    <property type="match status" value="1"/>
</dbReference>
<dbReference type="PROSITE" id="PS51898">
    <property type="entry name" value="TYR_RECOMBINASE"/>
    <property type="match status" value="1"/>
</dbReference>
<dbReference type="Proteomes" id="UP000033220">
    <property type="component" value="Chromosome DSM 122"/>
</dbReference>
<organism evidence="4 5">
    <name type="scientific">Pararhodospirillum photometricum DSM 122</name>
    <dbReference type="NCBI Taxonomy" id="1150469"/>
    <lineage>
        <taxon>Bacteria</taxon>
        <taxon>Pseudomonadati</taxon>
        <taxon>Pseudomonadota</taxon>
        <taxon>Alphaproteobacteria</taxon>
        <taxon>Rhodospirillales</taxon>
        <taxon>Rhodospirillaceae</taxon>
        <taxon>Pararhodospirillum</taxon>
    </lineage>
</organism>
<dbReference type="InterPro" id="IPR013762">
    <property type="entry name" value="Integrase-like_cat_sf"/>
</dbReference>
<dbReference type="Gene3D" id="1.10.443.10">
    <property type="entry name" value="Intergrase catalytic core"/>
    <property type="match status" value="1"/>
</dbReference>
<dbReference type="InterPro" id="IPR011010">
    <property type="entry name" value="DNA_brk_join_enz"/>
</dbReference>
<dbReference type="STRING" id="1150469.RSPPHO_00419"/>
<gene>
    <name evidence="4" type="ORF">RSPPHO_00419</name>
</gene>
<dbReference type="InterPro" id="IPR050090">
    <property type="entry name" value="Tyrosine_recombinase_XerCD"/>
</dbReference>
<evidence type="ECO:0000313" key="5">
    <source>
        <dbReference type="Proteomes" id="UP000033220"/>
    </source>
</evidence>
<dbReference type="PANTHER" id="PTHR30349">
    <property type="entry name" value="PHAGE INTEGRASE-RELATED"/>
    <property type="match status" value="1"/>
</dbReference>
<dbReference type="PANTHER" id="PTHR30349:SF64">
    <property type="entry name" value="PROPHAGE INTEGRASE INTD-RELATED"/>
    <property type="match status" value="1"/>
</dbReference>
<name>H6SNX3_PARPM</name>
<proteinExistence type="predicted"/>
<dbReference type="EMBL" id="HE663493">
    <property type="protein sequence ID" value="CCG07045.1"/>
    <property type="molecule type" value="Genomic_DNA"/>
</dbReference>
<sequence length="370" mass="40566">MGGYPVQVGTMPVYRLKGIKRVTNPKTGVVYLYHRASGKRLCEPEGTAAFIAEVAALEARAKDPAEPTSPPGTWGWLKQKYLASPKYGDLADATKQSYRSVLDYLAEPNPDKPGHGVDTVPLTQIATPSIMKLRDATYKNHGWRQANVMLAVVSLVWNWGRPYGYTTTPNPAEKVPRIKRPRDLPNANRAWTDDELAAVLGAASQGVRAAVALGAYTGLRQGDVLILPWSALEDGWIRHTQGKTQEPVWIPIHSDLASLLSTIERRTPTIVTSPRDGKPYTGDGFRTLFFRLVRALEAQGKIGPGLTFHGLRHGLATRLADAGADDRTIAAITGHEQVSMVQRYTQDADQRRRARAGMDLLEAKTGGEKE</sequence>
<dbReference type="eggNOG" id="COG0582">
    <property type="taxonomic scope" value="Bacteria"/>
</dbReference>
<evidence type="ECO:0000256" key="1">
    <source>
        <dbReference type="ARBA" id="ARBA00022908"/>
    </source>
</evidence>
<evidence type="ECO:0000313" key="4">
    <source>
        <dbReference type="EMBL" id="CCG07045.1"/>
    </source>
</evidence>
<feature type="domain" description="Tyr recombinase" evidence="3">
    <location>
        <begin position="186"/>
        <end position="357"/>
    </location>
</feature>
<reference evidence="4 5" key="1">
    <citation type="submission" date="2012-02" db="EMBL/GenBank/DDBJ databases">
        <title>Shotgun genome sequence of Phaeospirillum photometricum DSM 122.</title>
        <authorList>
            <person name="Duquesne K."/>
            <person name="Sturgis J."/>
        </authorList>
    </citation>
    <scope>NUCLEOTIDE SEQUENCE [LARGE SCALE GENOMIC DNA]</scope>
    <source>
        <strain evidence="5">DSM122</strain>
    </source>
</reference>
<dbReference type="GO" id="GO:0015074">
    <property type="term" value="P:DNA integration"/>
    <property type="evidence" value="ECO:0007669"/>
    <property type="project" value="UniProtKB-KW"/>
</dbReference>
<dbReference type="GO" id="GO:0003677">
    <property type="term" value="F:DNA binding"/>
    <property type="evidence" value="ECO:0007669"/>
    <property type="project" value="InterPro"/>
</dbReference>
<accession>H6SNX3</accession>
<dbReference type="HOGENOM" id="CLU_056713_1_0_5"/>
<protein>
    <submittedName>
        <fullName evidence="4">Integrase</fullName>
    </submittedName>
</protein>
<dbReference type="SUPFAM" id="SSF56349">
    <property type="entry name" value="DNA breaking-rejoining enzymes"/>
    <property type="match status" value="1"/>
</dbReference>
<dbReference type="InterPro" id="IPR002104">
    <property type="entry name" value="Integrase_catalytic"/>
</dbReference>
<keyword evidence="2" id="KW-0233">DNA recombination</keyword>
<dbReference type="AlphaFoldDB" id="H6SNX3"/>
<dbReference type="PATRIC" id="fig|1150469.3.peg.487"/>